<gene>
    <name evidence="1" type="ORF">SAMN04488108_1524</name>
</gene>
<accession>A0A1M7ZA76</accession>
<evidence type="ECO:0000313" key="1">
    <source>
        <dbReference type="EMBL" id="SHO61712.1"/>
    </source>
</evidence>
<protein>
    <submittedName>
        <fullName evidence="1">Uncharacterized protein</fullName>
    </submittedName>
</protein>
<name>A0A1M7ZA76_9BACT</name>
<keyword evidence="2" id="KW-1185">Reference proteome</keyword>
<dbReference type="Proteomes" id="UP000184609">
    <property type="component" value="Unassembled WGS sequence"/>
</dbReference>
<sequence>MKKGPKIALFSILTFEGCTVPYTNLPAADKKPNNIWLWEGYRKAEKISFRWKSTFLIAFQKMKDLITSLAITLRNKKRGTFRPSQLNVFYSNFYKSSFAKLANSDRSPFSNLICA</sequence>
<dbReference type="AlphaFoldDB" id="A0A1M7ZA76"/>
<reference evidence="2" key="1">
    <citation type="submission" date="2016-12" db="EMBL/GenBank/DDBJ databases">
        <authorList>
            <person name="Varghese N."/>
            <person name="Submissions S."/>
        </authorList>
    </citation>
    <scope>NUCLEOTIDE SEQUENCE [LARGE SCALE GENOMIC DNA]</scope>
    <source>
        <strain evidence="2">DSM 25035</strain>
    </source>
</reference>
<evidence type="ECO:0000313" key="2">
    <source>
        <dbReference type="Proteomes" id="UP000184609"/>
    </source>
</evidence>
<organism evidence="1 2">
    <name type="scientific">Algoriphagus zhangzhouensis</name>
    <dbReference type="NCBI Taxonomy" id="1073327"/>
    <lineage>
        <taxon>Bacteria</taxon>
        <taxon>Pseudomonadati</taxon>
        <taxon>Bacteroidota</taxon>
        <taxon>Cytophagia</taxon>
        <taxon>Cytophagales</taxon>
        <taxon>Cyclobacteriaceae</taxon>
        <taxon>Algoriphagus</taxon>
    </lineage>
</organism>
<proteinExistence type="predicted"/>
<dbReference type="EMBL" id="FRXN01000002">
    <property type="protein sequence ID" value="SHO61712.1"/>
    <property type="molecule type" value="Genomic_DNA"/>
</dbReference>